<feature type="region of interest" description="Disordered" evidence="1">
    <location>
        <begin position="1"/>
        <end position="38"/>
    </location>
</feature>
<name>A0A6N8E7K5_9GAMM</name>
<dbReference type="AlphaFoldDB" id="A0A6N8E7K5"/>
<dbReference type="OrthoDB" id="8542820at2"/>
<dbReference type="Gene3D" id="3.40.630.30">
    <property type="match status" value="1"/>
</dbReference>
<accession>A0A6N8E7K5</accession>
<proteinExistence type="predicted"/>
<dbReference type="SUPFAM" id="SSF55729">
    <property type="entry name" value="Acyl-CoA N-acyltransferases (Nat)"/>
    <property type="match status" value="1"/>
</dbReference>
<keyword evidence="3" id="KW-1185">Reference proteome</keyword>
<reference evidence="2 3" key="1">
    <citation type="submission" date="2019-11" db="EMBL/GenBank/DDBJ databases">
        <title>Whole-genome sequence of the anaerobic purple sulfur bacterium Allochromatium palmeri DSM 15591.</title>
        <authorList>
            <person name="Kyndt J.A."/>
            <person name="Meyer T.E."/>
        </authorList>
    </citation>
    <scope>NUCLEOTIDE SEQUENCE [LARGE SCALE GENOMIC DNA]</scope>
    <source>
        <strain evidence="2 3">DSM 15591</strain>
    </source>
</reference>
<organism evidence="2 3">
    <name type="scientific">Allochromatium palmeri</name>
    <dbReference type="NCBI Taxonomy" id="231048"/>
    <lineage>
        <taxon>Bacteria</taxon>
        <taxon>Pseudomonadati</taxon>
        <taxon>Pseudomonadota</taxon>
        <taxon>Gammaproteobacteria</taxon>
        <taxon>Chromatiales</taxon>
        <taxon>Chromatiaceae</taxon>
        <taxon>Allochromatium</taxon>
    </lineage>
</organism>
<protein>
    <submittedName>
        <fullName evidence="2">GNAT family N-acetyltransferase</fullName>
    </submittedName>
</protein>
<gene>
    <name evidence="2" type="ORF">GJ668_00465</name>
</gene>
<dbReference type="Pfam" id="PF13527">
    <property type="entry name" value="Acetyltransf_9"/>
    <property type="match status" value="1"/>
</dbReference>
<dbReference type="EMBL" id="WNKT01000001">
    <property type="protein sequence ID" value="MTW19561.1"/>
    <property type="molecule type" value="Genomic_DNA"/>
</dbReference>
<evidence type="ECO:0000313" key="3">
    <source>
        <dbReference type="Proteomes" id="UP000434044"/>
    </source>
</evidence>
<keyword evidence="2" id="KW-0808">Transferase</keyword>
<feature type="compositionally biased region" description="Basic and acidic residues" evidence="1">
    <location>
        <begin position="20"/>
        <end position="38"/>
    </location>
</feature>
<evidence type="ECO:0000313" key="2">
    <source>
        <dbReference type="EMBL" id="MTW19561.1"/>
    </source>
</evidence>
<comment type="caution">
    <text evidence="2">The sequence shown here is derived from an EMBL/GenBank/DDBJ whole genome shotgun (WGS) entry which is preliminary data.</text>
</comment>
<sequence length="367" mass="41242">MANASPASLKDSIGACGSGRSRDFSRHDSTRQKKRLPEIELPLDNSAMDRYRLRAAEPNDEHRLRELFATVFGESRTAEEWRWKYGASCALATGAGYHCAESVVALDDSEQLVAHAGVLPLPGWREGAPIPIVQVCDVMVHPEHRGGLGRHNLFTLMLRDLLARIAERLPTAFRYGFPGQRPYLIGERSGVYECLEIALESRLSGPRRWNNLWRAAPLDWNDARIDALWERLNAQCRLGLIRDRAYLHWRYADNPSHRYRLYGLSRLGRLAGWGVCAETGSEPSLVDLWLPLESARHALAALAVRLESDLSRTTGIRVWLPTAYRAALGVPGTETPVVVANMRWETAISAEIARNLLYYTMGDVDIF</sequence>
<dbReference type="GO" id="GO:0016740">
    <property type="term" value="F:transferase activity"/>
    <property type="evidence" value="ECO:0007669"/>
    <property type="project" value="UniProtKB-KW"/>
</dbReference>
<evidence type="ECO:0000256" key="1">
    <source>
        <dbReference type="SAM" id="MobiDB-lite"/>
    </source>
</evidence>
<dbReference type="InterPro" id="IPR016181">
    <property type="entry name" value="Acyl_CoA_acyltransferase"/>
</dbReference>
<dbReference type="Proteomes" id="UP000434044">
    <property type="component" value="Unassembled WGS sequence"/>
</dbReference>